<gene>
    <name evidence="2" type="ORF">LU297_07565</name>
</gene>
<name>A0ABY6F367_9GAMM</name>
<proteinExistence type="predicted"/>
<reference evidence="2" key="1">
    <citation type="submission" date="2021-12" db="EMBL/GenBank/DDBJ databases">
        <title>taxonomy of Moraxella sp. ZY201224.</title>
        <authorList>
            <person name="Li F."/>
        </authorList>
    </citation>
    <scope>NUCLEOTIDE SEQUENCE</scope>
    <source>
        <strain evidence="2">ZY201224</strain>
    </source>
</reference>
<protein>
    <submittedName>
        <fullName evidence="2">NnrS family protein</fullName>
    </submittedName>
</protein>
<feature type="transmembrane region" description="Helical" evidence="1">
    <location>
        <begin position="281"/>
        <end position="305"/>
    </location>
</feature>
<keyword evidence="1" id="KW-1133">Transmembrane helix</keyword>
<evidence type="ECO:0000256" key="1">
    <source>
        <dbReference type="SAM" id="Phobius"/>
    </source>
</evidence>
<organism evidence="2 3">
    <name type="scientific">Moraxella nasicaprae</name>
    <dbReference type="NCBI Taxonomy" id="2904122"/>
    <lineage>
        <taxon>Bacteria</taxon>
        <taxon>Pseudomonadati</taxon>
        <taxon>Pseudomonadota</taxon>
        <taxon>Gammaproteobacteria</taxon>
        <taxon>Moraxellales</taxon>
        <taxon>Moraxellaceae</taxon>
        <taxon>Moraxella</taxon>
    </lineage>
</organism>
<dbReference type="Pfam" id="PF05940">
    <property type="entry name" value="NnrS"/>
    <property type="match status" value="1"/>
</dbReference>
<feature type="transmembrane region" description="Helical" evidence="1">
    <location>
        <begin position="347"/>
        <end position="369"/>
    </location>
</feature>
<keyword evidence="1" id="KW-0812">Transmembrane</keyword>
<evidence type="ECO:0000313" key="2">
    <source>
        <dbReference type="EMBL" id="UXZ04442.1"/>
    </source>
</evidence>
<keyword evidence="3" id="KW-1185">Reference proteome</keyword>
<sequence>MIINIDRPQKSIHPVLNLGFRIFFLGSAIFAIITMLLWHLVLNGVLTFHGANLNPVYWHAHEMIFGYALAVIAGFLLTAVKAWTGVPMPSNWRLLAIFMLWALARICWALSPALPSMQIGAMTADVLFWLAVSAVVVRAVLLVRQTRQMGIVAKLLLLLVCHCLFDAGVWLGQSQWQSTALYLALFLVIGVVFTIGRRVLPFFIEKGIFVNQDGTPSGIVVKLPNSLWLDRGSLLAFLGLSLSVLLHLDAWIVSILASLTAIIHAKRLMGWYHRAIWQKPLLWSLYVSFWVMVLSLLLMAILPWLGLNSSLGLHALALSGIGMTTIAMMARVSLGHTGRNIHQPPKLFVWLFVLMIFCLLLRVFVPMWADDYVRVLAYSQACWVMSFALFLWAYTKMLISPRIDGIMG</sequence>
<feature type="transmembrane region" description="Helical" evidence="1">
    <location>
        <begin position="375"/>
        <end position="394"/>
    </location>
</feature>
<dbReference type="RefSeq" id="WP_263075925.1">
    <property type="nucleotide sequence ID" value="NZ_CP089977.1"/>
</dbReference>
<evidence type="ECO:0000313" key="3">
    <source>
        <dbReference type="Proteomes" id="UP001063782"/>
    </source>
</evidence>
<feature type="transmembrane region" description="Helical" evidence="1">
    <location>
        <begin position="60"/>
        <end position="80"/>
    </location>
</feature>
<dbReference type="Proteomes" id="UP001063782">
    <property type="component" value="Chromosome"/>
</dbReference>
<dbReference type="EMBL" id="CP089977">
    <property type="protein sequence ID" value="UXZ04442.1"/>
    <property type="molecule type" value="Genomic_DNA"/>
</dbReference>
<feature type="transmembrane region" description="Helical" evidence="1">
    <location>
        <begin position="179"/>
        <end position="196"/>
    </location>
</feature>
<accession>A0ABY6F367</accession>
<feature type="transmembrane region" description="Helical" evidence="1">
    <location>
        <begin position="311"/>
        <end position="335"/>
    </location>
</feature>
<keyword evidence="1" id="KW-0472">Membrane</keyword>
<feature type="transmembrane region" description="Helical" evidence="1">
    <location>
        <begin position="126"/>
        <end position="143"/>
    </location>
</feature>
<dbReference type="InterPro" id="IPR010266">
    <property type="entry name" value="NnrS"/>
</dbReference>
<feature type="transmembrane region" description="Helical" evidence="1">
    <location>
        <begin position="20"/>
        <end position="40"/>
    </location>
</feature>
<feature type="transmembrane region" description="Helical" evidence="1">
    <location>
        <begin position="92"/>
        <end position="114"/>
    </location>
</feature>